<protein>
    <recommendedName>
        <fullName evidence="4">DNA-binding protein</fullName>
    </recommendedName>
</protein>
<dbReference type="EMBL" id="VFPV01000001">
    <property type="protein sequence ID" value="TQN07555.1"/>
    <property type="molecule type" value="Genomic_DNA"/>
</dbReference>
<feature type="compositionally biased region" description="Polar residues" evidence="1">
    <location>
        <begin position="1"/>
        <end position="20"/>
    </location>
</feature>
<evidence type="ECO:0000313" key="2">
    <source>
        <dbReference type="EMBL" id="TQN07555.1"/>
    </source>
</evidence>
<feature type="region of interest" description="Disordered" evidence="1">
    <location>
        <begin position="1"/>
        <end position="31"/>
    </location>
</feature>
<gene>
    <name evidence="2" type="ORF">BDD18_0687</name>
</gene>
<accession>A0A543LJP8</accession>
<organism evidence="2 3">
    <name type="scientific">Acidovorax temperans</name>
    <dbReference type="NCBI Taxonomy" id="80878"/>
    <lineage>
        <taxon>Bacteria</taxon>
        <taxon>Pseudomonadati</taxon>
        <taxon>Pseudomonadota</taxon>
        <taxon>Betaproteobacteria</taxon>
        <taxon>Burkholderiales</taxon>
        <taxon>Comamonadaceae</taxon>
        <taxon>Acidovorax</taxon>
    </lineage>
</organism>
<dbReference type="RefSeq" id="WP_142081411.1">
    <property type="nucleotide sequence ID" value="NZ_VFPV01000001.1"/>
</dbReference>
<name>A0A543LJP8_9BURK</name>
<evidence type="ECO:0008006" key="4">
    <source>
        <dbReference type="Google" id="ProtNLM"/>
    </source>
</evidence>
<comment type="caution">
    <text evidence="2">The sequence shown here is derived from an EMBL/GenBank/DDBJ whole genome shotgun (WGS) entry which is preliminary data.</text>
</comment>
<proteinExistence type="predicted"/>
<evidence type="ECO:0000256" key="1">
    <source>
        <dbReference type="SAM" id="MobiDB-lite"/>
    </source>
</evidence>
<reference evidence="2 3" key="1">
    <citation type="submission" date="2019-06" db="EMBL/GenBank/DDBJ databases">
        <title>Genomic Encyclopedia of Archaeal and Bacterial Type Strains, Phase II (KMG-II): from individual species to whole genera.</title>
        <authorList>
            <person name="Goeker M."/>
        </authorList>
    </citation>
    <scope>NUCLEOTIDE SEQUENCE [LARGE SCALE GENOMIC DNA]</scope>
    <source>
        <strain evidence="2 3">DSM 7270</strain>
    </source>
</reference>
<dbReference type="AlphaFoldDB" id="A0A543LJP8"/>
<evidence type="ECO:0000313" key="3">
    <source>
        <dbReference type="Proteomes" id="UP000316993"/>
    </source>
</evidence>
<sequence>MKASTTQHSADTRSAVTEPQQFPPLEQVNRPTVPTEQAAHYLLRRPQTLRGWACAETFPDGLRPVRINGRLGWPVAGIRAALGVAA</sequence>
<dbReference type="Proteomes" id="UP000316993">
    <property type="component" value="Unassembled WGS sequence"/>
</dbReference>